<dbReference type="InterPro" id="IPR000528">
    <property type="entry name" value="Plant_nsLTP"/>
</dbReference>
<dbReference type="GO" id="GO:0008289">
    <property type="term" value="F:lipid binding"/>
    <property type="evidence" value="ECO:0007669"/>
    <property type="project" value="UniProtKB-KW"/>
</dbReference>
<dbReference type="Proteomes" id="UP000593577">
    <property type="component" value="Unassembled WGS sequence"/>
</dbReference>
<dbReference type="SUPFAM" id="SSF47699">
    <property type="entry name" value="Bifunctional inhibitor/lipid-transfer protein/seed storage 2S albumin"/>
    <property type="match status" value="1"/>
</dbReference>
<reference evidence="6 7" key="1">
    <citation type="journal article" date="2019" name="Genome Biol. Evol.">
        <title>Insights into the evolution of the New World diploid cottons (Gossypium, subgenus Houzingenia) based on genome sequencing.</title>
        <authorList>
            <person name="Grover C.E."/>
            <person name="Arick M.A. 2nd"/>
            <person name="Thrash A."/>
            <person name="Conover J.L."/>
            <person name="Sanders W.S."/>
            <person name="Peterson D.G."/>
            <person name="Frelichowski J.E."/>
            <person name="Scheffler J.A."/>
            <person name="Scheffler B.E."/>
            <person name="Wendel J.F."/>
        </authorList>
    </citation>
    <scope>NUCLEOTIDE SEQUENCE [LARGE SCALE GENOMIC DNA]</scope>
    <source>
        <strain evidence="6">185</strain>
        <tissue evidence="6">Leaf</tissue>
    </source>
</reference>
<dbReference type="Pfam" id="PF00234">
    <property type="entry name" value="Tryp_alpha_amyl"/>
    <property type="match status" value="1"/>
</dbReference>
<keyword evidence="2" id="KW-0813">Transport</keyword>
<feature type="compositionally biased region" description="Polar residues" evidence="3">
    <location>
        <begin position="192"/>
        <end position="210"/>
    </location>
</feature>
<keyword evidence="2" id="KW-0446">Lipid-binding</keyword>
<keyword evidence="4" id="KW-0732">Signal</keyword>
<comment type="function">
    <text evidence="2">Plant non-specific lipid-transfer proteins transfer phospholipids as well as galactolipids across membranes. May play a role in wax or cutin deposition in the cell walls of expanding epidermal cells and certain secretory tissues.</text>
</comment>
<evidence type="ECO:0000259" key="5">
    <source>
        <dbReference type="SMART" id="SM00499"/>
    </source>
</evidence>
<evidence type="ECO:0000256" key="1">
    <source>
        <dbReference type="ARBA" id="ARBA00009748"/>
    </source>
</evidence>
<organism evidence="6 7">
    <name type="scientific">Gossypium aridum</name>
    <name type="common">American cotton</name>
    <name type="synonym">Erioxylum aridum</name>
    <dbReference type="NCBI Taxonomy" id="34290"/>
    <lineage>
        <taxon>Eukaryota</taxon>
        <taxon>Viridiplantae</taxon>
        <taxon>Streptophyta</taxon>
        <taxon>Embryophyta</taxon>
        <taxon>Tracheophyta</taxon>
        <taxon>Spermatophyta</taxon>
        <taxon>Magnoliopsida</taxon>
        <taxon>eudicotyledons</taxon>
        <taxon>Gunneridae</taxon>
        <taxon>Pentapetalae</taxon>
        <taxon>rosids</taxon>
        <taxon>malvids</taxon>
        <taxon>Malvales</taxon>
        <taxon>Malvaceae</taxon>
        <taxon>Malvoideae</taxon>
        <taxon>Gossypium</taxon>
    </lineage>
</organism>
<keyword evidence="7" id="KW-1185">Reference proteome</keyword>
<dbReference type="CDD" id="cd01960">
    <property type="entry name" value="nsLTP1"/>
    <property type="match status" value="1"/>
</dbReference>
<name>A0A7J8XUL1_GOSAI</name>
<dbReference type="PRINTS" id="PR00382">
    <property type="entry name" value="LIPIDTRNSFER"/>
</dbReference>
<feature type="signal peptide" evidence="4">
    <location>
        <begin position="1"/>
        <end position="24"/>
    </location>
</feature>
<evidence type="ECO:0000256" key="4">
    <source>
        <dbReference type="SAM" id="SignalP"/>
    </source>
</evidence>
<feature type="region of interest" description="Disordered" evidence="3">
    <location>
        <begin position="192"/>
        <end position="218"/>
    </location>
</feature>
<evidence type="ECO:0000256" key="3">
    <source>
        <dbReference type="SAM" id="MobiDB-lite"/>
    </source>
</evidence>
<dbReference type="PANTHER" id="PTHR33076">
    <property type="entry name" value="NON-SPECIFIC LIPID-TRANSFER PROTEIN 2-RELATED"/>
    <property type="match status" value="1"/>
</dbReference>
<comment type="caution">
    <text evidence="6">The sequence shown here is derived from an EMBL/GenBank/DDBJ whole genome shotgun (WGS) entry which is preliminary data.</text>
</comment>
<sequence>MKSLFFSMLFLLSFLFFLANNGEAAVPCTTVDANAAACLGFATGMAAKPSDACCNGLRQLAQTVKSVDDKKAICRCLKVGAKSLGIQDRFLSMIPQACNIKVDFPVSVNTNCETKLVSSSIVEGNVLMSRFCPQPLWKVIIRFTEGKPQLLEIRPARTQGRTVSVVHNNNHGKCWGQNLNTETIPFLEVDSQANDNSNISPKKESSTSPQHILMAVGK</sequence>
<dbReference type="Gene3D" id="1.10.110.10">
    <property type="entry name" value="Plant lipid-transfer and hydrophobic proteins"/>
    <property type="match status" value="1"/>
</dbReference>
<dbReference type="SMART" id="SM00499">
    <property type="entry name" value="AAI"/>
    <property type="match status" value="1"/>
</dbReference>
<dbReference type="InterPro" id="IPR016140">
    <property type="entry name" value="Bifunc_inhib/LTP/seed_store"/>
</dbReference>
<dbReference type="AlphaFoldDB" id="A0A7J8XUL1"/>
<feature type="domain" description="Bifunctional inhibitor/plant lipid transfer protein/seed storage helical" evidence="5">
    <location>
        <begin position="28"/>
        <end position="112"/>
    </location>
</feature>
<proteinExistence type="inferred from homology"/>
<dbReference type="InterPro" id="IPR036312">
    <property type="entry name" value="Bifun_inhib/LTP/seed_sf"/>
</dbReference>
<evidence type="ECO:0000313" key="7">
    <source>
        <dbReference type="Proteomes" id="UP000593577"/>
    </source>
</evidence>
<gene>
    <name evidence="6" type="ORF">Goari_008612</name>
</gene>
<feature type="chain" id="PRO_5029910848" description="Non-specific lipid-transfer protein" evidence="4">
    <location>
        <begin position="25"/>
        <end position="218"/>
    </location>
</feature>
<dbReference type="EMBL" id="JABFAA010000009">
    <property type="protein sequence ID" value="MBA0690963.1"/>
    <property type="molecule type" value="Genomic_DNA"/>
</dbReference>
<dbReference type="GO" id="GO:0006869">
    <property type="term" value="P:lipid transport"/>
    <property type="evidence" value="ECO:0007669"/>
    <property type="project" value="InterPro"/>
</dbReference>
<protein>
    <recommendedName>
        <fullName evidence="2">Non-specific lipid-transfer protein</fullName>
    </recommendedName>
</protein>
<evidence type="ECO:0000313" key="6">
    <source>
        <dbReference type="EMBL" id="MBA0690963.1"/>
    </source>
</evidence>
<evidence type="ECO:0000256" key="2">
    <source>
        <dbReference type="RuleBase" id="RU000628"/>
    </source>
</evidence>
<comment type="similarity">
    <text evidence="1 2">Belongs to the plant LTP family.</text>
</comment>
<accession>A0A7J8XUL1</accession>